<keyword evidence="14" id="KW-1185">Reference proteome</keyword>
<dbReference type="PROSITE" id="PS00369">
    <property type="entry name" value="PTS_HPR_HIS"/>
    <property type="match status" value="1"/>
</dbReference>
<evidence type="ECO:0000256" key="4">
    <source>
        <dbReference type="ARBA" id="ARBA00004496"/>
    </source>
</evidence>
<evidence type="ECO:0000259" key="11">
    <source>
        <dbReference type="PROSITE" id="PS51096"/>
    </source>
</evidence>
<evidence type="ECO:0000256" key="7">
    <source>
        <dbReference type="ARBA" id="ARBA00022490"/>
    </source>
</evidence>
<dbReference type="PROSITE" id="PS51350">
    <property type="entry name" value="PTS_HPR_DOM"/>
    <property type="match status" value="1"/>
</dbReference>
<dbReference type="Pfam" id="PF03610">
    <property type="entry name" value="EIIA-man"/>
    <property type="match status" value="1"/>
</dbReference>
<reference evidence="14" key="1">
    <citation type="submission" date="2019-04" db="EMBL/GenBank/DDBJ databases">
        <title>Draft genome sequence of Pseudonocardiaceae bacterium SL3-2-4.</title>
        <authorList>
            <person name="Ningsih F."/>
            <person name="Yokota A."/>
            <person name="Sakai Y."/>
            <person name="Nanatani K."/>
            <person name="Yabe S."/>
            <person name="Oetari A."/>
            <person name="Sjamsuridzal W."/>
        </authorList>
    </citation>
    <scope>NUCLEOTIDE SEQUENCE [LARGE SCALE GENOMIC DNA]</scope>
    <source>
        <strain evidence="14">SL3-2-4</strain>
    </source>
</reference>
<dbReference type="EC" id="2.7.1.121" evidence="5"/>
<dbReference type="NCBIfam" id="TIGR02364">
    <property type="entry name" value="dha_pts"/>
    <property type="match status" value="1"/>
</dbReference>
<dbReference type="GO" id="GO:0047324">
    <property type="term" value="F:phosphoenolpyruvate-glycerone phosphotransferase activity"/>
    <property type="evidence" value="ECO:0007669"/>
    <property type="project" value="UniProtKB-EC"/>
</dbReference>
<dbReference type="PRINTS" id="PR00107">
    <property type="entry name" value="PHOSPHOCPHPR"/>
</dbReference>
<keyword evidence="8" id="KW-0808">Transferase</keyword>
<dbReference type="OrthoDB" id="350754at2"/>
<keyword evidence="13" id="KW-0813">Transport</keyword>
<name>A0A4D4JA27_9PSEU</name>
<dbReference type="EMBL" id="BJFL01000024">
    <property type="protein sequence ID" value="GDY32424.1"/>
    <property type="molecule type" value="Genomic_DNA"/>
</dbReference>
<evidence type="ECO:0000256" key="2">
    <source>
        <dbReference type="ARBA" id="ARBA00002788"/>
    </source>
</evidence>
<sequence>MSRVGLVIVAHSARLAEGVVELAAQMAPEVTVLAAGGMDDGGLGTSFDKVTGAVAEADSGAGVLLLYDLGSAQMTAELAVESLADPDRARLVNAPLVEGAVAAAVAAQGGADLPAVASAAEAAGAGAEAAAEPAPAGPTESTDVLLTNEVGLHARPAALLARSIAHLDAEVTVRYGDQEVDARSVLALMGLGARAGDTVTVTATGRDAKDALRRITNLAERRFDE</sequence>
<dbReference type="Pfam" id="PF00381">
    <property type="entry name" value="PTS-HPr"/>
    <property type="match status" value="1"/>
</dbReference>
<dbReference type="AlphaFoldDB" id="A0A4D4JA27"/>
<dbReference type="InterPro" id="IPR004701">
    <property type="entry name" value="PTS_EIIA_man-typ"/>
</dbReference>
<dbReference type="CDD" id="cd00367">
    <property type="entry name" value="PTS-HPr_like"/>
    <property type="match status" value="1"/>
</dbReference>
<evidence type="ECO:0000313" key="14">
    <source>
        <dbReference type="Proteomes" id="UP000298860"/>
    </source>
</evidence>
<dbReference type="GO" id="GO:0005737">
    <property type="term" value="C:cytoplasm"/>
    <property type="evidence" value="ECO:0007669"/>
    <property type="project" value="UniProtKB-SubCell"/>
</dbReference>
<dbReference type="NCBIfam" id="TIGR01003">
    <property type="entry name" value="PTS_HPr_family"/>
    <property type="match status" value="1"/>
</dbReference>
<dbReference type="InterPro" id="IPR039643">
    <property type="entry name" value="DhaM"/>
</dbReference>
<dbReference type="GO" id="GO:0016020">
    <property type="term" value="C:membrane"/>
    <property type="evidence" value="ECO:0007669"/>
    <property type="project" value="InterPro"/>
</dbReference>
<evidence type="ECO:0000256" key="9">
    <source>
        <dbReference type="ARBA" id="ARBA00022683"/>
    </source>
</evidence>
<dbReference type="PROSITE" id="PS00589">
    <property type="entry name" value="PTS_HPR_SER"/>
    <property type="match status" value="1"/>
</dbReference>
<comment type="function">
    <text evidence="3">General (non sugar-specific) component of the phosphoenolpyruvate-dependent sugar phosphotransferase system (sugar PTS). This major carbohydrate active-transport system catalyzes the phosphorylation of incoming sugar substrates concomitantly with their translocation across the cell membrane. The phosphoryl group from phosphoenolpyruvate (PEP) is transferred to the phosphoryl carrier protein HPr by enzyme I. Phospho-HPr then transfers it to the PTS EIIA domain.</text>
</comment>
<keyword evidence="7" id="KW-0963">Cytoplasm</keyword>
<evidence type="ECO:0000256" key="3">
    <source>
        <dbReference type="ARBA" id="ARBA00003681"/>
    </source>
</evidence>
<comment type="function">
    <text evidence="2">Component of the dihydroxyacetone kinase complex, which is responsible for the phosphoenolpyruvate (PEP)-dependent phosphorylation of dihydroxyacetone. DhaM serves as the phosphoryl donor. Is phosphorylated by phosphoenolpyruvate in an EI- and HPr-dependent reaction, and a phosphorelay system on histidine residues finally leads to phosphoryl transfer to DhaL and dihydroxyacetone.</text>
</comment>
<keyword evidence="13" id="KW-0762">Sugar transport</keyword>
<feature type="domain" description="PTS EIIA type-4" evidence="11">
    <location>
        <begin position="3"/>
        <end position="130"/>
    </location>
</feature>
<organism evidence="13 14">
    <name type="scientific">Gandjariella thermophila</name>
    <dbReference type="NCBI Taxonomy" id="1931992"/>
    <lineage>
        <taxon>Bacteria</taxon>
        <taxon>Bacillati</taxon>
        <taxon>Actinomycetota</taxon>
        <taxon>Actinomycetes</taxon>
        <taxon>Pseudonocardiales</taxon>
        <taxon>Pseudonocardiaceae</taxon>
        <taxon>Gandjariella</taxon>
    </lineage>
</organism>
<proteinExistence type="predicted"/>
<evidence type="ECO:0000313" key="13">
    <source>
        <dbReference type="EMBL" id="GDY32424.1"/>
    </source>
</evidence>
<dbReference type="InterPro" id="IPR001020">
    <property type="entry name" value="PTS_HPr_His_P_site"/>
</dbReference>
<dbReference type="PROSITE" id="PS51096">
    <property type="entry name" value="PTS_EIIA_TYPE_4"/>
    <property type="match status" value="1"/>
</dbReference>
<comment type="subunit">
    <text evidence="10">Homodimer. The dihydroxyacetone kinase complex is composed of a homodimer of DhaM, a homodimer of DhaK and the subunit DhaL.</text>
</comment>
<accession>A0A4D4JA27</accession>
<dbReference type="PANTHER" id="PTHR38594">
    <property type="entry name" value="PEP-DEPENDENT DIHYDROXYACETONE KINASE, PHOSPHORYL DONOR SUBUNIT DHAM"/>
    <property type="match status" value="1"/>
</dbReference>
<dbReference type="SUPFAM" id="SSF55594">
    <property type="entry name" value="HPr-like"/>
    <property type="match status" value="1"/>
</dbReference>
<evidence type="ECO:0000256" key="8">
    <source>
        <dbReference type="ARBA" id="ARBA00022679"/>
    </source>
</evidence>
<dbReference type="GO" id="GO:0009401">
    <property type="term" value="P:phosphoenolpyruvate-dependent sugar phosphotransferase system"/>
    <property type="evidence" value="ECO:0007669"/>
    <property type="project" value="UniProtKB-KW"/>
</dbReference>
<gene>
    <name evidence="13" type="primary">dhaM</name>
    <name evidence="13" type="ORF">GTS_40570</name>
</gene>
<protein>
    <recommendedName>
        <fullName evidence="6">Phosphocarrier protein HPr</fullName>
        <ecNumber evidence="5">2.7.1.121</ecNumber>
    </recommendedName>
</protein>
<evidence type="ECO:0000256" key="5">
    <source>
        <dbReference type="ARBA" id="ARBA00012095"/>
    </source>
</evidence>
<dbReference type="Proteomes" id="UP000298860">
    <property type="component" value="Unassembled WGS sequence"/>
</dbReference>
<dbReference type="Gene3D" id="3.40.50.510">
    <property type="entry name" value="Phosphotransferase system, mannose-type IIA component"/>
    <property type="match status" value="1"/>
</dbReference>
<dbReference type="InterPro" id="IPR012844">
    <property type="entry name" value="DhaM_N"/>
</dbReference>
<dbReference type="InterPro" id="IPR002114">
    <property type="entry name" value="PTS_HPr_Ser_P_site"/>
</dbReference>
<dbReference type="RefSeq" id="WP_137815432.1">
    <property type="nucleotide sequence ID" value="NZ_BJFL01000024.1"/>
</dbReference>
<dbReference type="GO" id="GO:0019563">
    <property type="term" value="P:glycerol catabolic process"/>
    <property type="evidence" value="ECO:0007669"/>
    <property type="project" value="InterPro"/>
</dbReference>
<comment type="caution">
    <text evidence="13">The sequence shown here is derived from an EMBL/GenBank/DDBJ whole genome shotgun (WGS) entry which is preliminary data.</text>
</comment>
<dbReference type="InterPro" id="IPR000032">
    <property type="entry name" value="HPr-like"/>
</dbReference>
<keyword evidence="9" id="KW-0598">Phosphotransferase system</keyword>
<feature type="domain" description="HPr" evidence="12">
    <location>
        <begin position="139"/>
        <end position="225"/>
    </location>
</feature>
<evidence type="ECO:0000256" key="10">
    <source>
        <dbReference type="ARBA" id="ARBA00046577"/>
    </source>
</evidence>
<dbReference type="Gene3D" id="3.30.1340.10">
    <property type="entry name" value="HPr-like"/>
    <property type="match status" value="1"/>
</dbReference>
<evidence type="ECO:0000256" key="6">
    <source>
        <dbReference type="ARBA" id="ARBA00020422"/>
    </source>
</evidence>
<comment type="catalytic activity">
    <reaction evidence="1">
        <text>dihydroxyacetone + phosphoenolpyruvate = dihydroxyacetone phosphate + pyruvate</text>
        <dbReference type="Rhea" id="RHEA:18381"/>
        <dbReference type="ChEBI" id="CHEBI:15361"/>
        <dbReference type="ChEBI" id="CHEBI:16016"/>
        <dbReference type="ChEBI" id="CHEBI:57642"/>
        <dbReference type="ChEBI" id="CHEBI:58702"/>
        <dbReference type="EC" id="2.7.1.121"/>
    </reaction>
</comment>
<dbReference type="SUPFAM" id="SSF53062">
    <property type="entry name" value="PTS system fructose IIA component-like"/>
    <property type="match status" value="1"/>
</dbReference>
<dbReference type="PANTHER" id="PTHR38594:SF1">
    <property type="entry name" value="PEP-DEPENDENT DIHYDROXYACETONE KINASE, PHOSPHORYL DONOR SUBUNIT DHAM"/>
    <property type="match status" value="1"/>
</dbReference>
<comment type="subcellular location">
    <subcellularLocation>
        <location evidence="4">Cytoplasm</location>
    </subcellularLocation>
</comment>
<dbReference type="InterPro" id="IPR035895">
    <property type="entry name" value="HPr-like_sf"/>
</dbReference>
<evidence type="ECO:0000256" key="1">
    <source>
        <dbReference type="ARBA" id="ARBA00001113"/>
    </source>
</evidence>
<evidence type="ECO:0000259" key="12">
    <source>
        <dbReference type="PROSITE" id="PS51350"/>
    </source>
</evidence>
<dbReference type="InterPro" id="IPR036662">
    <property type="entry name" value="PTS_EIIA_man-typ_sf"/>
</dbReference>